<proteinExistence type="predicted"/>
<dbReference type="Proteomes" id="UP000271937">
    <property type="component" value="Unassembled WGS sequence"/>
</dbReference>
<keyword evidence="2" id="KW-1185">Reference proteome</keyword>
<evidence type="ECO:0000313" key="2">
    <source>
        <dbReference type="Proteomes" id="UP000271937"/>
    </source>
</evidence>
<dbReference type="OrthoDB" id="980645at2"/>
<protein>
    <submittedName>
        <fullName evidence="1">Uncharacterized protein</fullName>
    </submittedName>
</protein>
<evidence type="ECO:0000313" key="1">
    <source>
        <dbReference type="EMBL" id="RRJ90524.1"/>
    </source>
</evidence>
<accession>A0A3P3W746</accession>
<dbReference type="AlphaFoldDB" id="A0A3P3W746"/>
<organism evidence="1 2">
    <name type="scientific">Flavobacterium macacae</name>
    <dbReference type="NCBI Taxonomy" id="2488993"/>
    <lineage>
        <taxon>Bacteria</taxon>
        <taxon>Pseudomonadati</taxon>
        <taxon>Bacteroidota</taxon>
        <taxon>Flavobacteriia</taxon>
        <taxon>Flavobacteriales</taxon>
        <taxon>Flavobacteriaceae</taxon>
        <taxon>Flavobacterium</taxon>
    </lineage>
</organism>
<reference evidence="1 2" key="1">
    <citation type="submission" date="2018-11" db="EMBL/GenBank/DDBJ databases">
        <title>Flavobacterium sp. nov., YIM 102600 draft genome.</title>
        <authorList>
            <person name="Li G."/>
            <person name="Jiang Y."/>
        </authorList>
    </citation>
    <scope>NUCLEOTIDE SEQUENCE [LARGE SCALE GENOMIC DNA]</scope>
    <source>
        <strain evidence="1 2">YIM 102600</strain>
    </source>
</reference>
<comment type="caution">
    <text evidence="1">The sequence shown here is derived from an EMBL/GenBank/DDBJ whole genome shotgun (WGS) entry which is preliminary data.</text>
</comment>
<gene>
    <name evidence="1" type="ORF">EG849_10420</name>
</gene>
<sequence length="113" mass="12818">MLVKPIVPVFQYVLDYQYISEVLCINKEKPELQCNGKCHLMKELAKASEDEKPSSSDKKNHQAQVEVLFLEELNSFPIIPNATVLITPNSSVYSNLYSHLNCHAIFHPPAFIS</sequence>
<name>A0A3P3W746_9FLAO</name>
<dbReference type="EMBL" id="RQVR01000011">
    <property type="protein sequence ID" value="RRJ90524.1"/>
    <property type="molecule type" value="Genomic_DNA"/>
</dbReference>